<dbReference type="PANTHER" id="PTHR33383:SF1">
    <property type="entry name" value="MEMBRANE PROTEIN INSERTION EFFICIENCY FACTOR-RELATED"/>
    <property type="match status" value="1"/>
</dbReference>
<gene>
    <name evidence="2" type="ORF">BC008_42005</name>
</gene>
<dbReference type="SMART" id="SM01234">
    <property type="entry name" value="Haemolytic"/>
    <property type="match status" value="1"/>
</dbReference>
<dbReference type="PANTHER" id="PTHR33383">
    <property type="entry name" value="MEMBRANE PROTEIN INSERTION EFFICIENCY FACTOR-RELATED"/>
    <property type="match status" value="1"/>
</dbReference>
<comment type="subcellular location">
    <subcellularLocation>
        <location evidence="1">Cell membrane</location>
        <topology evidence="1">Peripheral membrane protein</topology>
        <orientation evidence="1">Cytoplasmic side</orientation>
    </subcellularLocation>
</comment>
<comment type="caution">
    <text evidence="2">The sequence shown here is derived from an EMBL/GenBank/DDBJ whole genome shotgun (WGS) entry which is preliminary data.</text>
</comment>
<dbReference type="Proteomes" id="UP000053372">
    <property type="component" value="Unassembled WGS sequence"/>
</dbReference>
<dbReference type="NCBIfam" id="TIGR00278">
    <property type="entry name" value="membrane protein insertion efficiency factor YidD"/>
    <property type="match status" value="1"/>
</dbReference>
<dbReference type="GO" id="GO:0005886">
    <property type="term" value="C:plasma membrane"/>
    <property type="evidence" value="ECO:0007669"/>
    <property type="project" value="UniProtKB-SubCell"/>
</dbReference>
<keyword evidence="1" id="KW-0472">Membrane</keyword>
<dbReference type="HAMAP" id="MF_00386">
    <property type="entry name" value="UPF0161_YidD"/>
    <property type="match status" value="1"/>
</dbReference>
<dbReference type="InterPro" id="IPR002696">
    <property type="entry name" value="Membr_insert_effic_factor_YidD"/>
</dbReference>
<sequence>MKKIFIWLIKAYRIFISPLFPPTCRFVPTCSQYAVEAIDKFGVSRGFLLAFWRILRCNPFCRGGYDPVPEILNFDIKYFSQVVNQSKVKEDNPLEIQELKKQNNNESH</sequence>
<accession>A0A0V7ZM05</accession>
<comment type="function">
    <text evidence="1">Could be involved in insertion of integral membrane proteins into the membrane.</text>
</comment>
<dbReference type="Pfam" id="PF01809">
    <property type="entry name" value="YidD"/>
    <property type="match status" value="1"/>
</dbReference>
<reference evidence="2 3" key="1">
    <citation type="journal article" date="2015" name="Genome Announc.">
        <title>Draft Genome of the Euendolithic (true boring) Cyanobacterium Mastigocoleus testarum strain BC008.</title>
        <authorList>
            <person name="Guida B.S."/>
            <person name="Garcia-Pichel F."/>
        </authorList>
    </citation>
    <scope>NUCLEOTIDE SEQUENCE [LARGE SCALE GENOMIC DNA]</scope>
    <source>
        <strain evidence="2 3">BC008</strain>
    </source>
</reference>
<keyword evidence="1" id="KW-1003">Cell membrane</keyword>
<name>A0A0V7ZM05_9CYAN</name>
<dbReference type="EMBL" id="LMTZ01000107">
    <property type="protein sequence ID" value="KST65593.1"/>
    <property type="molecule type" value="Genomic_DNA"/>
</dbReference>
<keyword evidence="3" id="KW-1185">Reference proteome</keyword>
<protein>
    <recommendedName>
        <fullName evidence="1">Putative membrane protein insertion efficiency factor</fullName>
    </recommendedName>
</protein>
<evidence type="ECO:0000256" key="1">
    <source>
        <dbReference type="HAMAP-Rule" id="MF_00386"/>
    </source>
</evidence>
<dbReference type="AlphaFoldDB" id="A0A0V7ZM05"/>
<evidence type="ECO:0000313" key="3">
    <source>
        <dbReference type="Proteomes" id="UP000053372"/>
    </source>
</evidence>
<organism evidence="2 3">
    <name type="scientific">Mastigocoleus testarum BC008</name>
    <dbReference type="NCBI Taxonomy" id="371196"/>
    <lineage>
        <taxon>Bacteria</taxon>
        <taxon>Bacillati</taxon>
        <taxon>Cyanobacteriota</taxon>
        <taxon>Cyanophyceae</taxon>
        <taxon>Nostocales</taxon>
        <taxon>Hapalosiphonaceae</taxon>
        <taxon>Mastigocoleus</taxon>
    </lineage>
</organism>
<dbReference type="RefSeq" id="WP_058184032.1">
    <property type="nucleotide sequence ID" value="NZ_LMTZ01000107.1"/>
</dbReference>
<proteinExistence type="inferred from homology"/>
<dbReference type="OrthoDB" id="9801753at2"/>
<evidence type="ECO:0000313" key="2">
    <source>
        <dbReference type="EMBL" id="KST65593.1"/>
    </source>
</evidence>
<comment type="similarity">
    <text evidence="1">Belongs to the UPF0161 family.</text>
</comment>